<sequence>MSLILRCSVLCVYLSTIDAISLYKKYNQKKITGMITMSLPVRKVLDCEKLCLHLAEYCRAVNVIYTDDNYICDMMETFLYTPDQVPHLIQDNPKGKLIVKQDGIITPGVGKEWASKGESDGAWINITFSSLALVSKLQIWPRCALYDQYQTFAFEFSDGSFFVGYFNCTTNTDSENCDLPGLYAEYALTQPIRANWVVLTGYDQCYSHFGNNGFREIGYMGQPLYY</sequence>
<comment type="caution">
    <text evidence="3">The sequence shown here is derived from an EMBL/GenBank/DDBJ whole genome shotgun (WGS) entry which is preliminary data.</text>
</comment>
<feature type="chain" id="PRO_5042004519" description="DUF7402 domain-containing protein" evidence="1">
    <location>
        <begin position="20"/>
        <end position="226"/>
    </location>
</feature>
<evidence type="ECO:0000256" key="1">
    <source>
        <dbReference type="SAM" id="SignalP"/>
    </source>
</evidence>
<dbReference type="Pfam" id="PF24135">
    <property type="entry name" value="DUF7402"/>
    <property type="match status" value="1"/>
</dbReference>
<reference evidence="3" key="1">
    <citation type="journal article" date="2023" name="Mol. Biol. Evol.">
        <title>Third-Generation Sequencing Reveals the Adaptive Role of the Epigenome in Three Deep-Sea Polychaetes.</title>
        <authorList>
            <person name="Perez M."/>
            <person name="Aroh O."/>
            <person name="Sun Y."/>
            <person name="Lan Y."/>
            <person name="Juniper S.K."/>
            <person name="Young C.R."/>
            <person name="Angers B."/>
            <person name="Qian P.Y."/>
        </authorList>
    </citation>
    <scope>NUCLEOTIDE SEQUENCE</scope>
    <source>
        <strain evidence="3">P08H-3</strain>
    </source>
</reference>
<feature type="signal peptide" evidence="1">
    <location>
        <begin position="1"/>
        <end position="19"/>
    </location>
</feature>
<evidence type="ECO:0000313" key="3">
    <source>
        <dbReference type="EMBL" id="KAK2149165.1"/>
    </source>
</evidence>
<accession>A0AAD9JBD7</accession>
<dbReference type="Proteomes" id="UP001208570">
    <property type="component" value="Unassembled WGS sequence"/>
</dbReference>
<gene>
    <name evidence="3" type="ORF">LSH36_463g00003</name>
</gene>
<dbReference type="InterPro" id="IPR055826">
    <property type="entry name" value="DUF7402"/>
</dbReference>
<evidence type="ECO:0000259" key="2">
    <source>
        <dbReference type="Pfam" id="PF24135"/>
    </source>
</evidence>
<dbReference type="AlphaFoldDB" id="A0AAD9JBD7"/>
<evidence type="ECO:0000313" key="4">
    <source>
        <dbReference type="Proteomes" id="UP001208570"/>
    </source>
</evidence>
<proteinExistence type="predicted"/>
<keyword evidence="1" id="KW-0732">Signal</keyword>
<name>A0AAD9JBD7_9ANNE</name>
<protein>
    <recommendedName>
        <fullName evidence="2">DUF7402 domain-containing protein</fullName>
    </recommendedName>
</protein>
<dbReference type="EMBL" id="JAODUP010000463">
    <property type="protein sequence ID" value="KAK2149165.1"/>
    <property type="molecule type" value="Genomic_DNA"/>
</dbReference>
<keyword evidence="4" id="KW-1185">Reference proteome</keyword>
<organism evidence="3 4">
    <name type="scientific">Paralvinella palmiformis</name>
    <dbReference type="NCBI Taxonomy" id="53620"/>
    <lineage>
        <taxon>Eukaryota</taxon>
        <taxon>Metazoa</taxon>
        <taxon>Spiralia</taxon>
        <taxon>Lophotrochozoa</taxon>
        <taxon>Annelida</taxon>
        <taxon>Polychaeta</taxon>
        <taxon>Sedentaria</taxon>
        <taxon>Canalipalpata</taxon>
        <taxon>Terebellida</taxon>
        <taxon>Terebelliformia</taxon>
        <taxon>Alvinellidae</taxon>
        <taxon>Paralvinella</taxon>
    </lineage>
</organism>
<feature type="domain" description="DUF7402" evidence="2">
    <location>
        <begin position="110"/>
        <end position="161"/>
    </location>
</feature>